<organism evidence="1 2">
    <name type="scientific">Saitoella complicata (strain BCRC 22490 / CBS 7301 / JCM 7358 / NBRC 10748 / NRRL Y-17804)</name>
    <dbReference type="NCBI Taxonomy" id="698492"/>
    <lineage>
        <taxon>Eukaryota</taxon>
        <taxon>Fungi</taxon>
        <taxon>Dikarya</taxon>
        <taxon>Ascomycota</taxon>
        <taxon>Taphrinomycotina</taxon>
        <taxon>Taphrinomycotina incertae sedis</taxon>
        <taxon>Saitoella</taxon>
    </lineage>
</organism>
<accession>A0A0E9NT06</accession>
<evidence type="ECO:0000313" key="2">
    <source>
        <dbReference type="Proteomes" id="UP000033140"/>
    </source>
</evidence>
<reference evidence="1 2" key="3">
    <citation type="journal article" date="2015" name="Genome Announc.">
        <title>Draft Genome Sequence of the Archiascomycetous Yeast Saitoella complicata.</title>
        <authorList>
            <person name="Yamauchi K."/>
            <person name="Kondo S."/>
            <person name="Hamamoto M."/>
            <person name="Takahashi Y."/>
            <person name="Ogura Y."/>
            <person name="Hayashi T."/>
            <person name="Nishida H."/>
        </authorList>
    </citation>
    <scope>NUCLEOTIDE SEQUENCE [LARGE SCALE GENOMIC DNA]</scope>
    <source>
        <strain evidence="1 2">NRRL Y-17804</strain>
    </source>
</reference>
<reference evidence="1 2" key="2">
    <citation type="journal article" date="2014" name="J. Gen. Appl. Microbiol.">
        <title>The early diverging ascomycetous budding yeast Saitoella complicata has three histone deacetylases belonging to the Clr6, Hos2, and Rpd3 lineages.</title>
        <authorList>
            <person name="Nishida H."/>
            <person name="Matsumoto T."/>
            <person name="Kondo S."/>
            <person name="Hamamoto M."/>
            <person name="Yoshikawa H."/>
        </authorList>
    </citation>
    <scope>NUCLEOTIDE SEQUENCE [LARGE SCALE GENOMIC DNA]</scope>
    <source>
        <strain evidence="1 2">NRRL Y-17804</strain>
    </source>
</reference>
<sequence>MFRGWYDKYCDEDVTGALKDSSGFDRVAIKNKHTTLNAAFGKADAIACATGGGDRGNGITLKEKILKVRPFYDELVVFFKDKHNMRPPVLLDKDKGLVQSTYPDEFIEDVEEVDMHPNDNTGHHQTPAFTLINVDDGATDEHEETNLLVAHPSAAACAVHKSL</sequence>
<gene>
    <name evidence="1" type="ORF">G7K_6883-t1</name>
</gene>
<protein>
    <submittedName>
        <fullName evidence="1">Uncharacterized protein</fullName>
    </submittedName>
</protein>
<keyword evidence="2" id="KW-1185">Reference proteome</keyword>
<comment type="caution">
    <text evidence="1">The sequence shown here is derived from an EMBL/GenBank/DDBJ whole genome shotgun (WGS) entry which is preliminary data.</text>
</comment>
<reference evidence="1 2" key="1">
    <citation type="journal article" date="2011" name="J. Gen. Appl. Microbiol.">
        <title>Draft genome sequencing of the enigmatic yeast Saitoella complicata.</title>
        <authorList>
            <person name="Nishida H."/>
            <person name="Hamamoto M."/>
            <person name="Sugiyama J."/>
        </authorList>
    </citation>
    <scope>NUCLEOTIDE SEQUENCE [LARGE SCALE GENOMIC DNA]</scope>
    <source>
        <strain evidence="1 2">NRRL Y-17804</strain>
    </source>
</reference>
<proteinExistence type="predicted"/>
<name>A0A0E9NT06_SAICN</name>
<evidence type="ECO:0000313" key="1">
    <source>
        <dbReference type="EMBL" id="GAO52816.1"/>
    </source>
</evidence>
<dbReference type="EMBL" id="BACD03000090">
    <property type="protein sequence ID" value="GAO52816.1"/>
    <property type="molecule type" value="Genomic_DNA"/>
</dbReference>
<dbReference type="Proteomes" id="UP000033140">
    <property type="component" value="Unassembled WGS sequence"/>
</dbReference>
<dbReference type="AlphaFoldDB" id="A0A0E9NT06"/>